<proteinExistence type="predicted"/>
<feature type="compositionally biased region" description="Polar residues" evidence="1">
    <location>
        <begin position="91"/>
        <end position="100"/>
    </location>
</feature>
<evidence type="ECO:0000313" key="2">
    <source>
        <dbReference type="EMBL" id="OIT35640.1"/>
    </source>
</evidence>
<keyword evidence="3" id="KW-1185">Reference proteome</keyword>
<accession>A0A314L202</accession>
<organism evidence="2 3">
    <name type="scientific">Nicotiana attenuata</name>
    <name type="common">Coyote tobacco</name>
    <dbReference type="NCBI Taxonomy" id="49451"/>
    <lineage>
        <taxon>Eukaryota</taxon>
        <taxon>Viridiplantae</taxon>
        <taxon>Streptophyta</taxon>
        <taxon>Embryophyta</taxon>
        <taxon>Tracheophyta</taxon>
        <taxon>Spermatophyta</taxon>
        <taxon>Magnoliopsida</taxon>
        <taxon>eudicotyledons</taxon>
        <taxon>Gunneridae</taxon>
        <taxon>Pentapetalae</taxon>
        <taxon>asterids</taxon>
        <taxon>lamiids</taxon>
        <taxon>Solanales</taxon>
        <taxon>Solanaceae</taxon>
        <taxon>Nicotianoideae</taxon>
        <taxon>Nicotianeae</taxon>
        <taxon>Nicotiana</taxon>
    </lineage>
</organism>
<dbReference type="EMBL" id="MJEQ01000532">
    <property type="protein sequence ID" value="OIT35640.1"/>
    <property type="molecule type" value="Genomic_DNA"/>
</dbReference>
<feature type="region of interest" description="Disordered" evidence="1">
    <location>
        <begin position="75"/>
        <end position="126"/>
    </location>
</feature>
<gene>
    <name evidence="2" type="ORF">A4A49_57721</name>
</gene>
<feature type="compositionally biased region" description="Polar residues" evidence="1">
    <location>
        <begin position="116"/>
        <end position="126"/>
    </location>
</feature>
<protein>
    <submittedName>
        <fullName evidence="2">Uncharacterized protein</fullName>
    </submittedName>
</protein>
<evidence type="ECO:0000313" key="3">
    <source>
        <dbReference type="Proteomes" id="UP000187609"/>
    </source>
</evidence>
<dbReference type="AlphaFoldDB" id="A0A314L202"/>
<dbReference type="Proteomes" id="UP000187609">
    <property type="component" value="Unassembled WGS sequence"/>
</dbReference>
<feature type="non-terminal residue" evidence="2">
    <location>
        <position position="126"/>
    </location>
</feature>
<reference evidence="2" key="1">
    <citation type="submission" date="2016-11" db="EMBL/GenBank/DDBJ databases">
        <title>The genome of Nicotiana attenuata.</title>
        <authorList>
            <person name="Xu S."/>
            <person name="Brockmoeller T."/>
            <person name="Gaquerel E."/>
            <person name="Navarro A."/>
            <person name="Kuhl H."/>
            <person name="Gase K."/>
            <person name="Ling Z."/>
            <person name="Zhou W."/>
            <person name="Kreitzer C."/>
            <person name="Stanke M."/>
            <person name="Tang H."/>
            <person name="Lyons E."/>
            <person name="Pandey P."/>
            <person name="Pandey S.P."/>
            <person name="Timmermann B."/>
            <person name="Baldwin I.T."/>
        </authorList>
    </citation>
    <scope>NUCLEOTIDE SEQUENCE [LARGE SCALE GENOMIC DNA]</scope>
    <source>
        <strain evidence="2">UT</strain>
    </source>
</reference>
<evidence type="ECO:0000256" key="1">
    <source>
        <dbReference type="SAM" id="MobiDB-lite"/>
    </source>
</evidence>
<dbReference type="Gramene" id="OIT35640">
    <property type="protein sequence ID" value="OIT35640"/>
    <property type="gene ID" value="A4A49_57721"/>
</dbReference>
<sequence length="126" mass="13704">MWLNSGPSTVALCWHGIWVTSSAFVSILIEKREGATDWLASEALKQPPADRPMGIETSPFAGAVEINMMSADLRKLSDPQKELAAPEHIPQESSPESMASHSPRPLPTTGLCSRCQLESSMNRGEK</sequence>
<comment type="caution">
    <text evidence="2">The sequence shown here is derived from an EMBL/GenBank/DDBJ whole genome shotgun (WGS) entry which is preliminary data.</text>
</comment>
<name>A0A314L202_NICAT</name>
<feature type="compositionally biased region" description="Basic and acidic residues" evidence="1">
    <location>
        <begin position="75"/>
        <end position="85"/>
    </location>
</feature>